<proteinExistence type="predicted"/>
<gene>
    <name evidence="3" type="ORF">RMCT_1801</name>
</gene>
<reference evidence="4" key="2">
    <citation type="submission" date="2016-02" db="EMBL/GenBank/DDBJ databases">
        <title>Draft genome sequence of five rapidly growing Mycobacterium species.</title>
        <authorList>
            <person name="Katahira K."/>
            <person name="Gotou Y."/>
            <person name="Iida K."/>
            <person name="Ogura Y."/>
            <person name="Hayashi T."/>
        </authorList>
    </citation>
    <scope>NUCLEOTIDE SEQUENCE [LARGE SCALE GENOMIC DNA]</scope>
    <source>
        <strain evidence="4">JCM6362</strain>
    </source>
</reference>
<dbReference type="Proteomes" id="UP000069654">
    <property type="component" value="Unassembled WGS sequence"/>
</dbReference>
<feature type="chain" id="PRO_5007170861" evidence="2">
    <location>
        <begin position="35"/>
        <end position="132"/>
    </location>
</feature>
<organism evidence="3 4">
    <name type="scientific">Mycolicibacterium thermoresistibile</name>
    <name type="common">Mycobacterium thermoresistibile</name>
    <dbReference type="NCBI Taxonomy" id="1797"/>
    <lineage>
        <taxon>Bacteria</taxon>
        <taxon>Bacillati</taxon>
        <taxon>Actinomycetota</taxon>
        <taxon>Actinomycetes</taxon>
        <taxon>Mycobacteriales</taxon>
        <taxon>Mycobacteriaceae</taxon>
        <taxon>Mycolicibacterium</taxon>
    </lineage>
</organism>
<accession>A0A124E873</accession>
<feature type="signal peptide" evidence="2">
    <location>
        <begin position="1"/>
        <end position="34"/>
    </location>
</feature>
<comment type="caution">
    <text evidence="3">The sequence shown here is derived from an EMBL/GenBank/DDBJ whole genome shotgun (WGS) entry which is preliminary data.</text>
</comment>
<evidence type="ECO:0000256" key="2">
    <source>
        <dbReference type="SAM" id="SignalP"/>
    </source>
</evidence>
<protein>
    <submittedName>
        <fullName evidence="3">Uncharacterized protein</fullName>
    </submittedName>
</protein>
<keyword evidence="2" id="KW-0732">Signal</keyword>
<dbReference type="EMBL" id="BCTB01000009">
    <property type="protein sequence ID" value="GAT14831.1"/>
    <property type="molecule type" value="Genomic_DNA"/>
</dbReference>
<feature type="region of interest" description="Disordered" evidence="1">
    <location>
        <begin position="111"/>
        <end position="132"/>
    </location>
</feature>
<dbReference type="RefSeq" id="WP_003926203.1">
    <property type="nucleotide sequence ID" value="NZ_BCTB01000009.1"/>
</dbReference>
<name>A0A124E873_MYCTH</name>
<reference evidence="3 4" key="1">
    <citation type="journal article" date="2016" name="Genome Announc.">
        <title>Draft Genome Sequences of Five Rapidly Growing Mycobacterium Species, M. thermoresistibile, M. fortuitum subsp. acetamidolyticum, M. canariasense, M. brisbanense, and M. novocastrense.</title>
        <authorList>
            <person name="Katahira K."/>
            <person name="Ogura Y."/>
            <person name="Gotoh Y."/>
            <person name="Hayashi T."/>
        </authorList>
    </citation>
    <scope>NUCLEOTIDE SEQUENCE [LARGE SCALE GENOMIC DNA]</scope>
    <source>
        <strain evidence="3 4">JCM6362</strain>
    </source>
</reference>
<evidence type="ECO:0000313" key="4">
    <source>
        <dbReference type="Proteomes" id="UP000069654"/>
    </source>
</evidence>
<dbReference type="AlphaFoldDB" id="A0A124E873"/>
<evidence type="ECO:0000313" key="3">
    <source>
        <dbReference type="EMBL" id="GAT14831.1"/>
    </source>
</evidence>
<evidence type="ECO:0000256" key="1">
    <source>
        <dbReference type="SAM" id="MobiDB-lite"/>
    </source>
</evidence>
<sequence length="132" mass="13402">MNTLCEHRLGLGAAGCGLALLLGAGLFGSGPATADPTVVGEPFGDAASSLRDAGRTVVIGAVVGNNLPLEQCIVTNMREVSALRPATVDEEYPQYYADGGEVQLSVNCDVAPRSQTPEPGAAASDTGRDGDQ</sequence>